<dbReference type="STRING" id="476652.DEAC_c17060"/>
<dbReference type="RefSeq" id="WP_053006336.1">
    <property type="nucleotide sequence ID" value="NZ_LDZY01000005.1"/>
</dbReference>
<reference evidence="1 2" key="1">
    <citation type="submission" date="2015-06" db="EMBL/GenBank/DDBJ databases">
        <title>Draft genome of the moderately acidophilic sulfate reducer Candidatus Desulfosporosinus acididurans strain M1.</title>
        <authorList>
            <person name="Poehlein A."/>
            <person name="Petzsch P."/>
            <person name="Johnson B.D."/>
            <person name="Schloemann M."/>
            <person name="Daniel R."/>
            <person name="Muehling M."/>
        </authorList>
    </citation>
    <scope>NUCLEOTIDE SEQUENCE [LARGE SCALE GENOMIC DNA]</scope>
    <source>
        <strain evidence="1 2">M1</strain>
    </source>
</reference>
<accession>A0A0J1FSN5</accession>
<evidence type="ECO:0000313" key="1">
    <source>
        <dbReference type="EMBL" id="KLU66307.1"/>
    </source>
</evidence>
<dbReference type="AlphaFoldDB" id="A0A0J1FSN5"/>
<dbReference type="EMBL" id="LDZY01000005">
    <property type="protein sequence ID" value="KLU66307.1"/>
    <property type="molecule type" value="Genomic_DNA"/>
</dbReference>
<dbReference type="Pfam" id="PF05069">
    <property type="entry name" value="Phage_tail_S"/>
    <property type="match status" value="1"/>
</dbReference>
<dbReference type="Proteomes" id="UP000036356">
    <property type="component" value="Unassembled WGS sequence"/>
</dbReference>
<dbReference type="PATRIC" id="fig|476652.3.peg.1763"/>
<keyword evidence="2" id="KW-1185">Reference proteome</keyword>
<comment type="caution">
    <text evidence="1">The sequence shown here is derived from an EMBL/GenBank/DDBJ whole genome shotgun (WGS) entry which is preliminary data.</text>
</comment>
<dbReference type="InterPro" id="IPR006522">
    <property type="entry name" value="Phage_virion_morphogenesis"/>
</dbReference>
<protein>
    <submittedName>
        <fullName evidence="1">Phage virion morphogenesis family protein</fullName>
    </submittedName>
</protein>
<gene>
    <name evidence="1" type="ORF">DEAC_c17060</name>
</gene>
<proteinExistence type="predicted"/>
<sequence length="209" mass="22761">MSNVEIKIEAKGIDTVQNVLESMAVRGVRLSPLMGRIGIALIASVHENFAMEGRPKWKPLSAKTAASYQASAVQKAQSTKRWQSAKKESTKRSIESSRVEKDVGGHKILVQSGELRQSIVLGEVTDSSVVIGSSLPYARIHQLGGTIGPITIKPKDKQALVIPTANGTIIRRSANIPERKIPARPYLAIQLEDIAVIERLTMAYIREGT</sequence>
<evidence type="ECO:0000313" key="2">
    <source>
        <dbReference type="Proteomes" id="UP000036356"/>
    </source>
</evidence>
<organism evidence="1 2">
    <name type="scientific">Desulfosporosinus acididurans</name>
    <dbReference type="NCBI Taxonomy" id="476652"/>
    <lineage>
        <taxon>Bacteria</taxon>
        <taxon>Bacillati</taxon>
        <taxon>Bacillota</taxon>
        <taxon>Clostridia</taxon>
        <taxon>Eubacteriales</taxon>
        <taxon>Desulfitobacteriaceae</taxon>
        <taxon>Desulfosporosinus</taxon>
    </lineage>
</organism>
<name>A0A0J1FSN5_9FIRM</name>